<dbReference type="EMBL" id="JANIIK010000116">
    <property type="protein sequence ID" value="KAJ3588339.1"/>
    <property type="molecule type" value="Genomic_DNA"/>
</dbReference>
<evidence type="ECO:0000313" key="4">
    <source>
        <dbReference type="Proteomes" id="UP001148018"/>
    </source>
</evidence>
<dbReference type="AlphaFoldDB" id="A0A9Q0I778"/>
<dbReference type="PROSITE" id="PS51642">
    <property type="entry name" value="HEMOPEXIN_2"/>
    <property type="match status" value="1"/>
</dbReference>
<dbReference type="InterPro" id="IPR018487">
    <property type="entry name" value="Hemopexin-like_repeat"/>
</dbReference>
<evidence type="ECO:0000256" key="2">
    <source>
        <dbReference type="SAM" id="MobiDB-lite"/>
    </source>
</evidence>
<dbReference type="Gene3D" id="2.110.10.10">
    <property type="entry name" value="Hemopexin-like domain"/>
    <property type="match status" value="1"/>
</dbReference>
<feature type="compositionally biased region" description="Basic and acidic residues" evidence="2">
    <location>
        <begin position="86"/>
        <end position="96"/>
    </location>
</feature>
<keyword evidence="4" id="KW-1185">Reference proteome</keyword>
<organism evidence="3 4">
    <name type="scientific">Muraenolepis orangiensis</name>
    <name type="common">Patagonian moray cod</name>
    <dbReference type="NCBI Taxonomy" id="630683"/>
    <lineage>
        <taxon>Eukaryota</taxon>
        <taxon>Metazoa</taxon>
        <taxon>Chordata</taxon>
        <taxon>Craniata</taxon>
        <taxon>Vertebrata</taxon>
        <taxon>Euteleostomi</taxon>
        <taxon>Actinopterygii</taxon>
        <taxon>Neopterygii</taxon>
        <taxon>Teleostei</taxon>
        <taxon>Neoteleostei</taxon>
        <taxon>Acanthomorphata</taxon>
        <taxon>Zeiogadaria</taxon>
        <taxon>Gadariae</taxon>
        <taxon>Gadiformes</taxon>
        <taxon>Muraenolepidoidei</taxon>
        <taxon>Muraenolepididae</taxon>
        <taxon>Muraenolepis</taxon>
    </lineage>
</organism>
<accession>A0A9Q0I778</accession>
<evidence type="ECO:0000313" key="3">
    <source>
        <dbReference type="EMBL" id="KAJ3588339.1"/>
    </source>
</evidence>
<protein>
    <submittedName>
        <fullName evidence="3">Uncharacterized protein</fullName>
    </submittedName>
</protein>
<dbReference type="SUPFAM" id="SSF50923">
    <property type="entry name" value="Hemopexin-like domain"/>
    <property type="match status" value="1"/>
</dbReference>
<reference evidence="3" key="1">
    <citation type="submission" date="2022-07" db="EMBL/GenBank/DDBJ databases">
        <title>Chromosome-level genome of Muraenolepis orangiensis.</title>
        <authorList>
            <person name="Kim J."/>
        </authorList>
    </citation>
    <scope>NUCLEOTIDE SEQUENCE</scope>
    <source>
        <strain evidence="3">KU_S4_2022</strain>
        <tissue evidence="3">Muscle</tissue>
    </source>
</reference>
<dbReference type="InterPro" id="IPR036375">
    <property type="entry name" value="Hemopexin-like_dom_sf"/>
</dbReference>
<evidence type="ECO:0000256" key="1">
    <source>
        <dbReference type="PROSITE-ProRule" id="PRU01011"/>
    </source>
</evidence>
<dbReference type="Proteomes" id="UP001148018">
    <property type="component" value="Unassembled WGS sequence"/>
</dbReference>
<dbReference type="Pfam" id="PF00045">
    <property type="entry name" value="Hemopexin"/>
    <property type="match status" value="1"/>
</dbReference>
<dbReference type="SMART" id="SM00120">
    <property type="entry name" value="HX"/>
    <property type="match status" value="1"/>
</dbReference>
<name>A0A9Q0I778_9TELE</name>
<sequence length="150" mass="16605">MEGTAEKENDTWTHLLREGVSGITTDTDDSIYLFKEDCYWKFMFPGSTPEPGYPRSVATDWLDCPNSSLPTLGDLSLSSHPATRQEVQETRREERVGGAGEDEERGDQQNPNKIRDGPQLRACTCNTAPATRTTGVSVALVLGWRILSTI</sequence>
<proteinExistence type="predicted"/>
<feature type="repeat" description="Hemopexin" evidence="1">
    <location>
        <begin position="17"/>
        <end position="64"/>
    </location>
</feature>
<comment type="caution">
    <text evidence="3">The sequence shown here is derived from an EMBL/GenBank/DDBJ whole genome shotgun (WGS) entry which is preliminary data.</text>
</comment>
<feature type="region of interest" description="Disordered" evidence="2">
    <location>
        <begin position="71"/>
        <end position="120"/>
    </location>
</feature>
<gene>
    <name evidence="3" type="ORF">NHX12_011932</name>
</gene>
<dbReference type="OrthoDB" id="10599066at2759"/>
<feature type="compositionally biased region" description="Polar residues" evidence="2">
    <location>
        <begin position="71"/>
        <end position="82"/>
    </location>
</feature>